<protein>
    <submittedName>
        <fullName evidence="2">AF4/FMR2 family member 1 isoform X1</fullName>
    </submittedName>
</protein>
<keyword evidence="1" id="KW-1185">Reference proteome</keyword>
<name>A0AC58NYZ2_CAMBA</name>
<evidence type="ECO:0000313" key="1">
    <source>
        <dbReference type="Proteomes" id="UP001732780"/>
    </source>
</evidence>
<accession>A0AC58NYZ2</accession>
<reference evidence="2" key="1">
    <citation type="submission" date="2025-08" db="UniProtKB">
        <authorList>
            <consortium name="RefSeq"/>
        </authorList>
    </citation>
    <scope>IDENTIFICATION</scope>
    <source>
        <tissue evidence="2">Blood</tissue>
    </source>
</reference>
<dbReference type="RefSeq" id="XP_074202992.1">
    <property type="nucleotide sequence ID" value="XM_074346891.1"/>
</dbReference>
<organism evidence="1 2">
    <name type="scientific">Camelus bactrianus</name>
    <name type="common">Bactrian camel</name>
    <dbReference type="NCBI Taxonomy" id="9837"/>
    <lineage>
        <taxon>Eukaryota</taxon>
        <taxon>Metazoa</taxon>
        <taxon>Chordata</taxon>
        <taxon>Craniata</taxon>
        <taxon>Vertebrata</taxon>
        <taxon>Euteleostomi</taxon>
        <taxon>Mammalia</taxon>
        <taxon>Eutheria</taxon>
        <taxon>Laurasiatheria</taxon>
        <taxon>Artiodactyla</taxon>
        <taxon>Tylopoda</taxon>
        <taxon>Camelidae</taxon>
        <taxon>Camelus</taxon>
    </lineage>
</organism>
<gene>
    <name evidence="2" type="primary">AFF1</name>
</gene>
<evidence type="ECO:0000313" key="2">
    <source>
        <dbReference type="RefSeq" id="XP_074202992.1"/>
    </source>
</evidence>
<dbReference type="Proteomes" id="UP001732780">
    <property type="component" value="Chromosome 2"/>
</dbReference>
<sequence>MAFTERVNSSGNSSLYNEDRNLLRIKEKERRNQEAHQEKETFSEKVPLFGEPYKTDKGDELSSRLQNMLGNYEEVKEFLSSKSHPQRLDASENRLAKPRYPLFPEKGSSIPSHSFHSSVHHQPVNTPASGPLPVGNPKMAQPRMEPMPSLHVKSYGPPDGQHLTQERLGQEGYGSGHPKKGDRRADGDHCASMTDSAPERALSPLFSSLPSPVPPLSPVHSNQQTLPRTQGSSKVHSSSSNNKGYCPAKSPKDPVGKGHDKETPQDSSVAVASLGVAPPQPPSQTFPPPPLPSKSVAMQQKPTAYVRPMDGQDQAPSESPELKPLPEDYRPQTFEKTDLKVPAKAKLTKLKMPSQSVEGLTSKKRRIRKTSVAQCCWESDLTNQQTYSSEVHCVEEILKEMTHSWPPPLTAIHTPSTAEPSKFPFPTKDSQHINSATQNQKQYDTSSKTHSNSQQGTSMLKDDLQLSDSEDSDSDQTPEKPSSTSAPPSAPQSLPEAAASAHSSSAESESTSDSDSSSDSESESSSSDSEENEPREAPAPEPEPPTVNKWQLDNWLTKVSQPAVPPEVPGSAEPPARHPDGKAKGGDGATAGHERSESKEPPPRSSSKAPRPPSSEGPHAGKRSCQKSPAQQEPPQRQTVGTKKAVKASAPAGTRACLQVEGEPGLPPHGAKDQPSKDKPKVKTKGRPRAGESREPKPAVPAPSERKKHRSGLPGPPKAPAKDGAEDRSPEHFALVPVTQSQGPARGAGARTSGCRLAVVVQEDRRKDKPLVPLRDPKQLSPLRDPPPPQSLMVKITLDLLSRIPQPPGKVGRQKKPEYKPPSAGKKLDSEKKGSDNPSKLAKKRKGEAERDHDSKKVKLEKDVKSQSSSSSSHKDSSKSKTPRPSSEPSKKEMLPPSLVSSSSSSSSSQKPAKSAPKRPRQEADSCGQDAPKSASSTKGNHKDTSVSKHRKAEGKGSGSSAEHRGSSGDTANRFPVPSLPNGNSKPGKPHMKPDKQQADFHMKEAKRLKDKAELMTDKVGKAFKYLEAALSFIECGIAMELEGPASRSAYSIYSETVDLIKFIMSLKSFSDATTPTQEKIFAVLCMRCQSILNMAMFRCKKDTAIKYSRTLNEHFVKTSSKVTQAPSPCVARSTGTPSPLSPMPSPAGCGGSQPSAGSAGSSGLPPAISTPVSIQNMTSSYVTITSHVLTAFDLWEQAEVLTQKNKEFFAQLSTSVCTLALNSSLMDLVHYTRQGFQRLKQVTKTP</sequence>
<proteinExistence type="predicted"/>